<name>A0ABD3B8K3_9LAMI</name>
<dbReference type="Pfam" id="PF06136">
    <property type="entry name" value="SOK"/>
    <property type="match status" value="1"/>
</dbReference>
<dbReference type="AlphaFoldDB" id="A0ABD3B8K3"/>
<feature type="region of interest" description="Disordered" evidence="9">
    <location>
        <begin position="203"/>
        <end position="241"/>
    </location>
</feature>
<accession>A0ABD3B8K3</accession>
<organism evidence="11 12">
    <name type="scientific">Castilleja foliolosa</name>
    <dbReference type="NCBI Taxonomy" id="1961234"/>
    <lineage>
        <taxon>Eukaryota</taxon>
        <taxon>Viridiplantae</taxon>
        <taxon>Streptophyta</taxon>
        <taxon>Embryophyta</taxon>
        <taxon>Tracheophyta</taxon>
        <taxon>Spermatophyta</taxon>
        <taxon>Magnoliopsida</taxon>
        <taxon>eudicotyledons</taxon>
        <taxon>Gunneridae</taxon>
        <taxon>Pentapetalae</taxon>
        <taxon>asterids</taxon>
        <taxon>lamiids</taxon>
        <taxon>Lamiales</taxon>
        <taxon>Orobanchaceae</taxon>
        <taxon>Pedicularideae</taxon>
        <taxon>Castillejinae</taxon>
        <taxon>Castilleja</taxon>
    </lineage>
</organism>
<dbReference type="PIRSF" id="PIRSF031043">
    <property type="entry name" value="UCP031043"/>
    <property type="match status" value="1"/>
</dbReference>
<evidence type="ECO:0000313" key="12">
    <source>
        <dbReference type="Proteomes" id="UP001632038"/>
    </source>
</evidence>
<dbReference type="GO" id="GO:2000067">
    <property type="term" value="P:regulation of root morphogenesis"/>
    <property type="evidence" value="ECO:0007669"/>
    <property type="project" value="UniProtKB-ARBA"/>
</dbReference>
<evidence type="ECO:0000256" key="1">
    <source>
        <dbReference type="ARBA" id="ARBA00004413"/>
    </source>
</evidence>
<evidence type="ECO:0000256" key="8">
    <source>
        <dbReference type="ARBA" id="ARBA00046534"/>
    </source>
</evidence>
<keyword evidence="2" id="KW-0217">Developmental protein</keyword>
<evidence type="ECO:0000256" key="9">
    <source>
        <dbReference type="SAM" id="MobiDB-lite"/>
    </source>
</evidence>
<keyword evidence="12" id="KW-1185">Reference proteome</keyword>
<dbReference type="GO" id="GO:0005886">
    <property type="term" value="C:plasma membrane"/>
    <property type="evidence" value="ECO:0007669"/>
    <property type="project" value="UniProtKB-SubCell"/>
</dbReference>
<dbReference type="InterPro" id="IPR048351">
    <property type="entry name" value="SOK_DIX"/>
</dbReference>
<evidence type="ECO:0000256" key="6">
    <source>
        <dbReference type="ARBA" id="ARBA00023306"/>
    </source>
</evidence>
<dbReference type="GO" id="GO:0090708">
    <property type="term" value="P:specification of plant organ axis polarity"/>
    <property type="evidence" value="ECO:0007669"/>
    <property type="project" value="UniProtKB-ARBA"/>
</dbReference>
<sequence>MELVQETATVRKICRDQDKGANNNKTCVQTKVNNVRHMATTFKKVDVVYYLCRNNGHLEHPHYIQVTHLAHQHLRLKDVMDRLIALRGKEMPSLYSWSCKRSYKNGYVWNDLAQNDAIYPSEGGEYVLKGSELVGFTEKLHQLQLDNAQQTQSKRNHLATKRQTDHQKMLKKQLYHPLEENAGEEEDEYEVKTRYNICSKGVSTDETEELKSQNPQKHTPNELNLDNNSFSPPSTTSSTHSDILSNTLTTITNNPNNNNNDNNNTTYNRLEDGDPAGNEPMLNRNSMLFSLIACGGSGSFRKTCLPPLPPPSTAAPARKSFAGGKEVICKAAAAEDDEMIKYMSENPRIFGNIQSEEKEYFSGSIVEAIGADEIGPALKKSSSFNQERSIKGGLGEETEKVKEVKKEKGMMKGMKCIPRKKLKSSPKK</sequence>
<dbReference type="GO" id="GO:0051302">
    <property type="term" value="P:regulation of cell division"/>
    <property type="evidence" value="ECO:0007669"/>
    <property type="project" value="UniProtKB-ARBA"/>
</dbReference>
<evidence type="ECO:0000256" key="4">
    <source>
        <dbReference type="ARBA" id="ARBA00022618"/>
    </source>
</evidence>
<evidence type="ECO:0000259" key="10">
    <source>
        <dbReference type="Pfam" id="PF06136"/>
    </source>
</evidence>
<feature type="compositionally biased region" description="Polar residues" evidence="9">
    <location>
        <begin position="212"/>
        <end position="228"/>
    </location>
</feature>
<evidence type="ECO:0000256" key="3">
    <source>
        <dbReference type="ARBA" id="ARBA00022475"/>
    </source>
</evidence>
<protein>
    <recommendedName>
        <fullName evidence="10">SOSEKI DIX-like domain-containing protein</fullName>
    </recommendedName>
</protein>
<dbReference type="GO" id="GO:0051258">
    <property type="term" value="P:protein polymerization"/>
    <property type="evidence" value="ECO:0007669"/>
    <property type="project" value="UniProtKB-ARBA"/>
</dbReference>
<keyword evidence="5" id="KW-0472">Membrane</keyword>
<reference evidence="12" key="1">
    <citation type="journal article" date="2024" name="IScience">
        <title>Strigolactones Initiate the Formation of Haustorium-like Structures in Castilleja.</title>
        <authorList>
            <person name="Buerger M."/>
            <person name="Peterson D."/>
            <person name="Chory J."/>
        </authorList>
    </citation>
    <scope>NUCLEOTIDE SEQUENCE [LARGE SCALE GENOMIC DNA]</scope>
</reference>
<keyword evidence="6" id="KW-0131">Cell cycle</keyword>
<keyword evidence="3" id="KW-1003">Cell membrane</keyword>
<feature type="domain" description="SOSEKI DIX-like" evidence="10">
    <location>
        <begin position="45"/>
        <end position="134"/>
    </location>
</feature>
<evidence type="ECO:0000256" key="7">
    <source>
        <dbReference type="ARBA" id="ARBA00024211"/>
    </source>
</evidence>
<evidence type="ECO:0000256" key="5">
    <source>
        <dbReference type="ARBA" id="ARBA00023136"/>
    </source>
</evidence>
<dbReference type="PANTHER" id="PTHR31083:SF18">
    <property type="entry name" value="PROTEIN SOSEKI 2"/>
    <property type="match status" value="1"/>
</dbReference>
<dbReference type="EMBL" id="JAVIJP010000129">
    <property type="protein sequence ID" value="KAL3613411.1"/>
    <property type="molecule type" value="Genomic_DNA"/>
</dbReference>
<dbReference type="InterPro" id="IPR021182">
    <property type="entry name" value="SOK_magnoliopsida"/>
</dbReference>
<proteinExistence type="inferred from homology"/>
<keyword evidence="4" id="KW-0132">Cell division</keyword>
<feature type="compositionally biased region" description="Low complexity" evidence="9">
    <location>
        <begin position="229"/>
        <end position="241"/>
    </location>
</feature>
<gene>
    <name evidence="11" type="ORF">CASFOL_042674</name>
</gene>
<comment type="similarity">
    <text evidence="7">Belongs to the SOSEKI family.</text>
</comment>
<feature type="compositionally biased region" description="Basic and acidic residues" evidence="9">
    <location>
        <begin position="397"/>
        <end position="410"/>
    </location>
</feature>
<comment type="subcellular location">
    <subcellularLocation>
        <location evidence="1">Cell membrane</location>
        <topology evidence="1">Peripheral membrane protein</topology>
        <orientation evidence="1">Cytoplasmic side</orientation>
    </subcellularLocation>
</comment>
<evidence type="ECO:0000313" key="11">
    <source>
        <dbReference type="EMBL" id="KAL3613411.1"/>
    </source>
</evidence>
<dbReference type="GO" id="GO:0051301">
    <property type="term" value="P:cell division"/>
    <property type="evidence" value="ECO:0007669"/>
    <property type="project" value="UniProtKB-KW"/>
</dbReference>
<dbReference type="Proteomes" id="UP001632038">
    <property type="component" value="Unassembled WGS sequence"/>
</dbReference>
<feature type="region of interest" description="Disordered" evidence="9">
    <location>
        <begin position="386"/>
        <end position="410"/>
    </location>
</feature>
<comment type="caution">
    <text evidence="11">The sequence shown here is derived from an EMBL/GenBank/DDBJ whole genome shotgun (WGS) entry which is preliminary data.</text>
</comment>
<feature type="region of interest" description="Disordered" evidence="9">
    <location>
        <begin position="147"/>
        <end position="169"/>
    </location>
</feature>
<comment type="subunit">
    <text evidence="8">Homodimer. Forms long polymer filaments with other SOKs proteins polymers (e.g. SOK1, SOK2, SOK3 and SOK4) crucial for polar localization and biological activity. Binds to ANGUSTIFOLIA (AN).</text>
</comment>
<dbReference type="InterPro" id="IPR010369">
    <property type="entry name" value="SOK"/>
</dbReference>
<dbReference type="PANTHER" id="PTHR31083">
    <property type="entry name" value="UPSTREAM OF FLC PROTEIN (DUF966)"/>
    <property type="match status" value="1"/>
</dbReference>
<evidence type="ECO:0000256" key="2">
    <source>
        <dbReference type="ARBA" id="ARBA00022473"/>
    </source>
</evidence>